<sequence length="238" mass="27404">MYGNYSMLDYNIKANAFYHYLVAYRQSSGSYKMYEDTIVNLDGTTSPAYIPTKWDSWTICDIEETETEKLYVKTGNIWKLRYNMDNGELTQNNSISTWDTLGQFPKYSKGKKDYMSSTVTCLLGDISDYLETEAITKEENGSSITTFKVKTANGYTERVNKEDMYSREVEKYNAWREFINNGSLKLLKDYKGNSWVIQVTSAPTYNINMQSNLLQTTISFSWQEALDVDSISIVSSAR</sequence>
<organism evidence="1">
    <name type="scientific">Siphoviridae sp. ctLqe90</name>
    <dbReference type="NCBI Taxonomy" id="2825456"/>
    <lineage>
        <taxon>Viruses</taxon>
        <taxon>Duplodnaviria</taxon>
        <taxon>Heunggongvirae</taxon>
        <taxon>Uroviricota</taxon>
        <taxon>Caudoviricetes</taxon>
    </lineage>
</organism>
<proteinExistence type="predicted"/>
<protein>
    <submittedName>
        <fullName evidence="1">Uncharacterized protein</fullName>
    </submittedName>
</protein>
<name>A0A8S5Q3W5_9CAUD</name>
<dbReference type="EMBL" id="BK015564">
    <property type="protein sequence ID" value="DAE13236.1"/>
    <property type="molecule type" value="Genomic_DNA"/>
</dbReference>
<evidence type="ECO:0000313" key="1">
    <source>
        <dbReference type="EMBL" id="DAE13236.1"/>
    </source>
</evidence>
<reference evidence="1" key="1">
    <citation type="journal article" date="2021" name="Proc. Natl. Acad. Sci. U.S.A.">
        <title>A Catalog of Tens of Thousands of Viruses from Human Metagenomes Reveals Hidden Associations with Chronic Diseases.</title>
        <authorList>
            <person name="Tisza M.J."/>
            <person name="Buck C.B."/>
        </authorList>
    </citation>
    <scope>NUCLEOTIDE SEQUENCE</scope>
    <source>
        <strain evidence="1">CtLqe90</strain>
    </source>
</reference>
<accession>A0A8S5Q3W5</accession>